<feature type="domain" description="Glycosyl hydrolase family 32 C-terminal" evidence="6">
    <location>
        <begin position="448"/>
        <end position="624"/>
    </location>
</feature>
<dbReference type="InterPro" id="IPR013320">
    <property type="entry name" value="ConA-like_dom_sf"/>
</dbReference>
<dbReference type="SMART" id="SM00640">
    <property type="entry name" value="Glyco_32"/>
    <property type="match status" value="1"/>
</dbReference>
<evidence type="ECO:0000313" key="9">
    <source>
        <dbReference type="Proteomes" id="UP000033047"/>
    </source>
</evidence>
<feature type="domain" description="Glycosyl hydrolase family 32 N-terminal" evidence="5">
    <location>
        <begin position="139"/>
        <end position="440"/>
    </location>
</feature>
<evidence type="ECO:0000256" key="4">
    <source>
        <dbReference type="RuleBase" id="RU362110"/>
    </source>
</evidence>
<proteinExistence type="inferred from homology"/>
<dbReference type="RefSeq" id="WP_046146116.1">
    <property type="nucleotide sequence ID" value="NZ_KQ033912.1"/>
</dbReference>
<dbReference type="STRING" id="927665.HMPREF1535_02233"/>
<reference evidence="8 9" key="1">
    <citation type="submission" date="2013-04" db="EMBL/GenBank/DDBJ databases">
        <title>The Genome Sequence of Parabacteroides goldsteinii DSM 19448.</title>
        <authorList>
            <consortium name="The Broad Institute Genomics Platform"/>
            <person name="Earl A."/>
            <person name="Ward D."/>
            <person name="Feldgarden M."/>
            <person name="Gevers D."/>
            <person name="Martens E."/>
            <person name="Sakamoto M."/>
            <person name="Benno Y."/>
            <person name="Song Y."/>
            <person name="Liu C."/>
            <person name="Lee J."/>
            <person name="Bolanos M."/>
            <person name="Vaisanen M.L."/>
            <person name="Finegold S.M."/>
            <person name="Walker B."/>
            <person name="Young S."/>
            <person name="Zeng Q."/>
            <person name="Gargeya S."/>
            <person name="Fitzgerald M."/>
            <person name="Haas B."/>
            <person name="Abouelleil A."/>
            <person name="Allen A.W."/>
            <person name="Alvarado L."/>
            <person name="Arachchi H.M."/>
            <person name="Berlin A.M."/>
            <person name="Chapman S.B."/>
            <person name="Gainer-Dewar J."/>
            <person name="Goldberg J."/>
            <person name="Griggs A."/>
            <person name="Gujja S."/>
            <person name="Hansen M."/>
            <person name="Howarth C."/>
            <person name="Imamovic A."/>
            <person name="Ireland A."/>
            <person name="Larimer J."/>
            <person name="McCowan C."/>
            <person name="Murphy C."/>
            <person name="Pearson M."/>
            <person name="Poon T.W."/>
            <person name="Priest M."/>
            <person name="Roberts A."/>
            <person name="Saif S."/>
            <person name="Shea T."/>
            <person name="Sisk P."/>
            <person name="Sykes S."/>
            <person name="Wortman J."/>
            <person name="Nusbaum C."/>
            <person name="Birren B."/>
        </authorList>
    </citation>
    <scope>NUCLEOTIDE SEQUENCE [LARGE SCALE GENOMIC DNA]</scope>
    <source>
        <strain evidence="8 9">DSM 19448</strain>
    </source>
</reference>
<dbReference type="SUPFAM" id="SSF49899">
    <property type="entry name" value="Concanavalin A-like lectins/glucanases"/>
    <property type="match status" value="1"/>
</dbReference>
<dbReference type="Pfam" id="PF00251">
    <property type="entry name" value="Glyco_hydro_32N"/>
    <property type="match status" value="1"/>
</dbReference>
<accession>A0A0F5JES2</accession>
<keyword evidence="3 4" id="KW-0326">Glycosidase</keyword>
<dbReference type="AlphaFoldDB" id="A0A0F5JES2"/>
<keyword evidence="2 4" id="KW-0378">Hydrolase</keyword>
<dbReference type="Pfam" id="PF16352">
    <property type="entry name" value="DUF4980"/>
    <property type="match status" value="1"/>
</dbReference>
<comment type="caution">
    <text evidence="8">The sequence shown here is derived from an EMBL/GenBank/DDBJ whole genome shotgun (WGS) entry which is preliminary data.</text>
</comment>
<dbReference type="PANTHER" id="PTHR42800:SF1">
    <property type="entry name" value="EXOINULINASE INUD (AFU_ORTHOLOGUE AFUA_5G00480)"/>
    <property type="match status" value="1"/>
</dbReference>
<dbReference type="PANTHER" id="PTHR42800">
    <property type="entry name" value="EXOINULINASE INUD (AFU_ORTHOLOGUE AFUA_5G00480)"/>
    <property type="match status" value="1"/>
</dbReference>
<dbReference type="GO" id="GO:0004575">
    <property type="term" value="F:sucrose alpha-glucosidase activity"/>
    <property type="evidence" value="ECO:0007669"/>
    <property type="project" value="TreeGrafter"/>
</dbReference>
<evidence type="ECO:0000256" key="1">
    <source>
        <dbReference type="ARBA" id="ARBA00009902"/>
    </source>
</evidence>
<dbReference type="InterPro" id="IPR001362">
    <property type="entry name" value="Glyco_hydro_32"/>
</dbReference>
<dbReference type="CDD" id="cd18622">
    <property type="entry name" value="GH32_Inu-like"/>
    <property type="match status" value="1"/>
</dbReference>
<evidence type="ECO:0000256" key="3">
    <source>
        <dbReference type="ARBA" id="ARBA00023295"/>
    </source>
</evidence>
<dbReference type="InterPro" id="IPR032313">
    <property type="entry name" value="DUF4980"/>
</dbReference>
<dbReference type="EMBL" id="AQHV01000011">
    <property type="protein sequence ID" value="KKB56259.1"/>
    <property type="molecule type" value="Genomic_DNA"/>
</dbReference>
<dbReference type="SUPFAM" id="SSF75005">
    <property type="entry name" value="Arabinanase/levansucrase/invertase"/>
    <property type="match status" value="1"/>
</dbReference>
<dbReference type="PROSITE" id="PS51257">
    <property type="entry name" value="PROKAR_LIPOPROTEIN"/>
    <property type="match status" value="1"/>
</dbReference>
<dbReference type="GO" id="GO:0005987">
    <property type="term" value="P:sucrose catabolic process"/>
    <property type="evidence" value="ECO:0007669"/>
    <property type="project" value="TreeGrafter"/>
</dbReference>
<evidence type="ECO:0000259" key="6">
    <source>
        <dbReference type="Pfam" id="PF08244"/>
    </source>
</evidence>
<evidence type="ECO:0000259" key="5">
    <source>
        <dbReference type="Pfam" id="PF00251"/>
    </source>
</evidence>
<dbReference type="InterPro" id="IPR013189">
    <property type="entry name" value="Glyco_hydro_32_C"/>
</dbReference>
<evidence type="ECO:0000256" key="2">
    <source>
        <dbReference type="ARBA" id="ARBA00022801"/>
    </source>
</evidence>
<evidence type="ECO:0008006" key="10">
    <source>
        <dbReference type="Google" id="ProtNLM"/>
    </source>
</evidence>
<dbReference type="Gene3D" id="2.115.10.20">
    <property type="entry name" value="Glycosyl hydrolase domain, family 43"/>
    <property type="match status" value="1"/>
</dbReference>
<organism evidence="8 9">
    <name type="scientific">Parabacteroides goldsteinii DSM 19448 = WAL 12034</name>
    <dbReference type="NCBI Taxonomy" id="927665"/>
    <lineage>
        <taxon>Bacteria</taxon>
        <taxon>Pseudomonadati</taxon>
        <taxon>Bacteroidota</taxon>
        <taxon>Bacteroidia</taxon>
        <taxon>Bacteroidales</taxon>
        <taxon>Tannerellaceae</taxon>
        <taxon>Parabacteroides</taxon>
    </lineage>
</organism>
<evidence type="ECO:0000313" key="8">
    <source>
        <dbReference type="EMBL" id="KKB56259.1"/>
    </source>
</evidence>
<evidence type="ECO:0000259" key="7">
    <source>
        <dbReference type="Pfam" id="PF16352"/>
    </source>
</evidence>
<dbReference type="Gene3D" id="2.60.120.560">
    <property type="entry name" value="Exo-inulinase, domain 1"/>
    <property type="match status" value="1"/>
</dbReference>
<dbReference type="Pfam" id="PF08244">
    <property type="entry name" value="Glyco_hydro_32C"/>
    <property type="match status" value="1"/>
</dbReference>
<name>A0A0F5JES2_9BACT</name>
<dbReference type="InterPro" id="IPR023296">
    <property type="entry name" value="Glyco_hydro_beta-prop_sf"/>
</dbReference>
<gene>
    <name evidence="8" type="ORF">HMPREF1535_02233</name>
</gene>
<sequence length="628" mass="70527">MKATILNNSKNFLMGCAVSVSLAACQSASKEGFTLEQQGDTLTFVHITNPAKYLLLPVEEHTGEGQVCLVTGNPADTDMDIRLAKKETDYFVPFELPAGAKEAVVRIRKTPKDAVCWKEMKLSDTFDTTNRDKFRPLYHHTPLYGWMNDANGLVYKDGEYHLYFQYNPYGSVWGNMHWGHSVSRDLVHWEHLPVALARDTMGHIFSGSSVVDKDNTAGYGAGSIVSFYTSASDKNGQIQCMAHSSDNGRTFTKYEKNPVLTPFDGLKDFRDPKVFWYAPEKKWVMIVSADKEMRFYSSRDLKDWTYMSAFGDGYGVQPSQFECPDMVQLPVNGDLNIKKWALIVNINPGCLFGGSATQYFIGDFDGTKFVCDTKPEVVKWMDWGKDHYATVCFSNTGDRVIAVPWMSNWQYANIIPTQQYRSANALPRELTMYSEGKEVYMAVNPVRELESLRKETREIPAFTVEANKAVSIDTLFAGNDGAFEINMNVATGESSIAGFQLVNGKGEYVDIYLDLNAKKLVMDRVHSGIVDFGKNSVPHEKEAHDNRIANSINYVDDFALATWGPLSPAQEHTLRIFVDKCSVEVFLDGGKVAMTNLVFPNEPYNCLNFYSKDGSCRVNSLNIYKLAL</sequence>
<dbReference type="InterPro" id="IPR013148">
    <property type="entry name" value="Glyco_hydro_32_N"/>
</dbReference>
<dbReference type="GO" id="GO:0005737">
    <property type="term" value="C:cytoplasm"/>
    <property type="evidence" value="ECO:0007669"/>
    <property type="project" value="TreeGrafter"/>
</dbReference>
<protein>
    <recommendedName>
        <fullName evidence="10">Glycosyl hydrolase family 32 N-terminal domain-containing protein</fullName>
    </recommendedName>
</protein>
<dbReference type="PATRIC" id="fig|927665.4.peg.2295"/>
<comment type="similarity">
    <text evidence="1 4">Belongs to the glycosyl hydrolase 32 family.</text>
</comment>
<feature type="domain" description="DUF4980" evidence="7">
    <location>
        <begin position="39"/>
        <end position="138"/>
    </location>
</feature>
<dbReference type="Proteomes" id="UP000033047">
    <property type="component" value="Unassembled WGS sequence"/>
</dbReference>
<dbReference type="HOGENOM" id="CLU_001528_3_1_10"/>